<proteinExistence type="predicted"/>
<dbReference type="SMART" id="SM00421">
    <property type="entry name" value="HTH_LUXR"/>
    <property type="match status" value="1"/>
</dbReference>
<name>A0ABN1L459_9GAMM</name>
<keyword evidence="1 5" id="KW-0597">Phosphoprotein</keyword>
<evidence type="ECO:0000313" key="8">
    <source>
        <dbReference type="EMBL" id="GAA0813036.1"/>
    </source>
</evidence>
<keyword evidence="3" id="KW-0238">DNA-binding</keyword>
<dbReference type="Pfam" id="PF00072">
    <property type="entry name" value="Response_reg"/>
    <property type="match status" value="1"/>
</dbReference>
<dbReference type="InterPro" id="IPR000792">
    <property type="entry name" value="Tscrpt_reg_LuxR_C"/>
</dbReference>
<feature type="domain" description="Response regulatory" evidence="7">
    <location>
        <begin position="18"/>
        <end position="134"/>
    </location>
</feature>
<reference evidence="8 9" key="1">
    <citation type="journal article" date="2019" name="Int. J. Syst. Evol. Microbiol.">
        <title>The Global Catalogue of Microorganisms (GCM) 10K type strain sequencing project: providing services to taxonomists for standard genome sequencing and annotation.</title>
        <authorList>
            <consortium name="The Broad Institute Genomics Platform"/>
            <consortium name="The Broad Institute Genome Sequencing Center for Infectious Disease"/>
            <person name="Wu L."/>
            <person name="Ma J."/>
        </authorList>
    </citation>
    <scope>NUCLEOTIDE SEQUENCE [LARGE SCALE GENOMIC DNA]</scope>
    <source>
        <strain evidence="8 9">JCM 15608</strain>
    </source>
</reference>
<evidence type="ECO:0000256" key="2">
    <source>
        <dbReference type="ARBA" id="ARBA00023015"/>
    </source>
</evidence>
<feature type="domain" description="HTH luxR-type" evidence="6">
    <location>
        <begin position="153"/>
        <end position="218"/>
    </location>
</feature>
<dbReference type="EMBL" id="BAAAFA010000002">
    <property type="protein sequence ID" value="GAA0813036.1"/>
    <property type="molecule type" value="Genomic_DNA"/>
</dbReference>
<evidence type="ECO:0000256" key="1">
    <source>
        <dbReference type="ARBA" id="ARBA00022553"/>
    </source>
</evidence>
<keyword evidence="9" id="KW-1185">Reference proteome</keyword>
<organism evidence="8 9">
    <name type="scientific">Colwellia asteriadis</name>
    <dbReference type="NCBI Taxonomy" id="517723"/>
    <lineage>
        <taxon>Bacteria</taxon>
        <taxon>Pseudomonadati</taxon>
        <taxon>Pseudomonadota</taxon>
        <taxon>Gammaproteobacteria</taxon>
        <taxon>Alteromonadales</taxon>
        <taxon>Colwelliaceae</taxon>
        <taxon>Colwellia</taxon>
    </lineage>
</organism>
<keyword evidence="2" id="KW-0805">Transcription regulation</keyword>
<keyword evidence="4" id="KW-0804">Transcription</keyword>
<gene>
    <name evidence="8" type="ORF">GCM10009111_07790</name>
</gene>
<evidence type="ECO:0000313" key="9">
    <source>
        <dbReference type="Proteomes" id="UP001500021"/>
    </source>
</evidence>
<dbReference type="InterPro" id="IPR001789">
    <property type="entry name" value="Sig_transdc_resp-reg_receiver"/>
</dbReference>
<accession>A0ABN1L459</accession>
<dbReference type="Proteomes" id="UP001500021">
    <property type="component" value="Unassembled WGS sequence"/>
</dbReference>
<evidence type="ECO:0000256" key="5">
    <source>
        <dbReference type="PROSITE-ProRule" id="PRU00169"/>
    </source>
</evidence>
<dbReference type="SMART" id="SM00448">
    <property type="entry name" value="REC"/>
    <property type="match status" value="1"/>
</dbReference>
<dbReference type="PANTHER" id="PTHR43214:SF41">
    <property type="entry name" value="NITRATE_NITRITE RESPONSE REGULATOR PROTEIN NARP"/>
    <property type="match status" value="1"/>
</dbReference>
<dbReference type="Pfam" id="PF00196">
    <property type="entry name" value="GerE"/>
    <property type="match status" value="1"/>
</dbReference>
<dbReference type="PANTHER" id="PTHR43214">
    <property type="entry name" value="TWO-COMPONENT RESPONSE REGULATOR"/>
    <property type="match status" value="1"/>
</dbReference>
<protein>
    <submittedName>
        <fullName evidence="8">Response regulator transcription factor</fullName>
    </submittedName>
</protein>
<evidence type="ECO:0000256" key="3">
    <source>
        <dbReference type="ARBA" id="ARBA00023125"/>
    </source>
</evidence>
<sequence>MENSELSTNNTASEYITSVLLVDDHPMVQDGLTACLSYYHDINIIGSTQDGKDALTQALTLKPDVILMDISMPDMNGIDATEIITEQLKNTRVLIFSMHDSIEFVSSAMQAGASGYILKDTGSAEVYAAIKAVASGEKYFSPSIAQALIDSPLGDEKEKLTTREQVILAYTAQGYACKTIAKMLNISFRTVEAHRRNIKAKLNVDSLAELIRYAVNHGLVDSE</sequence>
<dbReference type="PROSITE" id="PS50110">
    <property type="entry name" value="RESPONSE_REGULATORY"/>
    <property type="match status" value="1"/>
</dbReference>
<dbReference type="CDD" id="cd06170">
    <property type="entry name" value="LuxR_C_like"/>
    <property type="match status" value="1"/>
</dbReference>
<dbReference type="PROSITE" id="PS50043">
    <property type="entry name" value="HTH_LUXR_2"/>
    <property type="match status" value="1"/>
</dbReference>
<feature type="modified residue" description="4-aspartylphosphate" evidence="5">
    <location>
        <position position="69"/>
    </location>
</feature>
<dbReference type="CDD" id="cd17535">
    <property type="entry name" value="REC_NarL-like"/>
    <property type="match status" value="1"/>
</dbReference>
<evidence type="ECO:0000259" key="7">
    <source>
        <dbReference type="PROSITE" id="PS50110"/>
    </source>
</evidence>
<dbReference type="RefSeq" id="WP_215981211.1">
    <property type="nucleotide sequence ID" value="NZ_BAAAFA010000002.1"/>
</dbReference>
<evidence type="ECO:0000259" key="6">
    <source>
        <dbReference type="PROSITE" id="PS50043"/>
    </source>
</evidence>
<dbReference type="InterPro" id="IPR039420">
    <property type="entry name" value="WalR-like"/>
</dbReference>
<dbReference type="InterPro" id="IPR058245">
    <property type="entry name" value="NreC/VraR/RcsB-like_REC"/>
</dbReference>
<comment type="caution">
    <text evidence="8">The sequence shown here is derived from an EMBL/GenBank/DDBJ whole genome shotgun (WGS) entry which is preliminary data.</text>
</comment>
<evidence type="ECO:0000256" key="4">
    <source>
        <dbReference type="ARBA" id="ARBA00023163"/>
    </source>
</evidence>